<dbReference type="STRING" id="1465490.SAMN05444277_10490"/>
<dbReference type="GO" id="GO:0016301">
    <property type="term" value="F:kinase activity"/>
    <property type="evidence" value="ECO:0007669"/>
    <property type="project" value="UniProtKB-KW"/>
</dbReference>
<keyword evidence="3" id="KW-1185">Reference proteome</keyword>
<evidence type="ECO:0000256" key="1">
    <source>
        <dbReference type="ARBA" id="ARBA00006479"/>
    </source>
</evidence>
<dbReference type="PANTHER" id="PTHR18964">
    <property type="entry name" value="ROK (REPRESSOR, ORF, KINASE) FAMILY"/>
    <property type="match status" value="1"/>
</dbReference>
<dbReference type="Gene3D" id="3.30.420.40">
    <property type="match status" value="2"/>
</dbReference>
<sequence>MNAGNILTIDIGGSHVKAILLNKEGEPVSEYVKIPTPQPSTPINVLDGIKELVKGLREYDKISVGFPGYIKNGVVKTAPNLGTDDWKDFDLQNFLGKLLRKPARVVNDADLQGVGIVSGKGLEMVITLGTGFGTALLYDGKLLPHFEIAHHPVKTDKDYDQYIGEKAYNQKGKEQWNRRMEKVFKILKTVFNYDRLYISGGNARNLTMPLDDNMVIANNKEGIRGGARLWKDEK</sequence>
<name>A0A1I5UXS4_9BACT</name>
<dbReference type="PANTHER" id="PTHR18964:SF149">
    <property type="entry name" value="BIFUNCTIONAL UDP-N-ACETYLGLUCOSAMINE 2-EPIMERASE_N-ACETYLMANNOSAMINE KINASE"/>
    <property type="match status" value="1"/>
</dbReference>
<dbReference type="EMBL" id="FOXQ01000004">
    <property type="protein sequence ID" value="SFP99847.1"/>
    <property type="molecule type" value="Genomic_DNA"/>
</dbReference>
<keyword evidence="2" id="KW-0808">Transferase</keyword>
<keyword evidence="2" id="KW-0418">Kinase</keyword>
<protein>
    <submittedName>
        <fullName evidence="2">Polyphosphate glucokinase</fullName>
    </submittedName>
</protein>
<reference evidence="2 3" key="1">
    <citation type="submission" date="2016-10" db="EMBL/GenBank/DDBJ databases">
        <authorList>
            <person name="de Groot N.N."/>
        </authorList>
    </citation>
    <scope>NUCLEOTIDE SEQUENCE [LARGE SCALE GENOMIC DNA]</scope>
    <source>
        <strain evidence="2 3">DSM 28286</strain>
    </source>
</reference>
<proteinExistence type="inferred from homology"/>
<dbReference type="InterPro" id="IPR043129">
    <property type="entry name" value="ATPase_NBD"/>
</dbReference>
<dbReference type="AlphaFoldDB" id="A0A1I5UXS4"/>
<gene>
    <name evidence="2" type="ORF">SAMN05444277_10490</name>
</gene>
<evidence type="ECO:0000313" key="2">
    <source>
        <dbReference type="EMBL" id="SFP99847.1"/>
    </source>
</evidence>
<dbReference type="RefSeq" id="WP_090657276.1">
    <property type="nucleotide sequence ID" value="NZ_FOXQ01000004.1"/>
</dbReference>
<organism evidence="2 3">
    <name type="scientific">Parafilimonas terrae</name>
    <dbReference type="NCBI Taxonomy" id="1465490"/>
    <lineage>
        <taxon>Bacteria</taxon>
        <taxon>Pseudomonadati</taxon>
        <taxon>Bacteroidota</taxon>
        <taxon>Chitinophagia</taxon>
        <taxon>Chitinophagales</taxon>
        <taxon>Chitinophagaceae</taxon>
        <taxon>Parafilimonas</taxon>
    </lineage>
</organism>
<dbReference type="Proteomes" id="UP000199031">
    <property type="component" value="Unassembled WGS sequence"/>
</dbReference>
<dbReference type="SUPFAM" id="SSF53067">
    <property type="entry name" value="Actin-like ATPase domain"/>
    <property type="match status" value="1"/>
</dbReference>
<accession>A0A1I5UXS4</accession>
<comment type="similarity">
    <text evidence="1">Belongs to the ROK (NagC/XylR) family.</text>
</comment>
<dbReference type="OrthoDB" id="849313at2"/>
<dbReference type="InterPro" id="IPR000600">
    <property type="entry name" value="ROK"/>
</dbReference>
<dbReference type="Pfam" id="PF00480">
    <property type="entry name" value="ROK"/>
    <property type="match status" value="1"/>
</dbReference>
<evidence type="ECO:0000313" key="3">
    <source>
        <dbReference type="Proteomes" id="UP000199031"/>
    </source>
</evidence>